<evidence type="ECO:0000313" key="4">
    <source>
        <dbReference type="EMBL" id="CAB5207274.1"/>
    </source>
</evidence>
<reference evidence="1" key="1">
    <citation type="submission" date="2020-04" db="EMBL/GenBank/DDBJ databases">
        <authorList>
            <person name="Chiriac C."/>
            <person name="Salcher M."/>
            <person name="Ghai R."/>
            <person name="Kavagutti S V."/>
        </authorList>
    </citation>
    <scope>NUCLEOTIDE SEQUENCE</scope>
</reference>
<proteinExistence type="predicted"/>
<gene>
    <name evidence="3" type="ORF">UFOVP1363_12</name>
    <name evidence="4" type="ORF">UFOVP179_46</name>
    <name evidence="2" type="ORF">UFOVP260_33</name>
    <name evidence="1" type="ORF">UFOVP85_29</name>
</gene>
<name>A0A6J5L555_9CAUD</name>
<dbReference type="EMBL" id="LR796260">
    <property type="protein sequence ID" value="CAB4132534.1"/>
    <property type="molecule type" value="Genomic_DNA"/>
</dbReference>
<dbReference type="EMBL" id="LR798228">
    <property type="protein sequence ID" value="CAB5207274.1"/>
    <property type="molecule type" value="Genomic_DNA"/>
</dbReference>
<dbReference type="EMBL" id="LR797327">
    <property type="protein sequence ID" value="CAB4202461.1"/>
    <property type="molecule type" value="Genomic_DNA"/>
</dbReference>
<protein>
    <submittedName>
        <fullName evidence="1">Uncharacterized protein</fullName>
    </submittedName>
</protein>
<sequence length="193" mass="18630">MATNNTVNAPFPLSATQGGLGVASPTAHGVLIGEGASAVTPIVLTAGQVLIGTTSSDPVGATLTAGTGVNITSATGSITVASTGVGSLVWNDVSGTSQAAAINQGYIISNAGQTTVTLPATAAEGSVFAVQGKGAAGWILQMNTGQTCHFGNSATSSAGSLTSTNLWDSVSIVCVTANTTFAVTSAVGNLTVA</sequence>
<dbReference type="EMBL" id="LR796198">
    <property type="protein sequence ID" value="CAB4127049.1"/>
    <property type="molecule type" value="Genomic_DNA"/>
</dbReference>
<evidence type="ECO:0000313" key="2">
    <source>
        <dbReference type="EMBL" id="CAB4132534.1"/>
    </source>
</evidence>
<evidence type="ECO:0000313" key="3">
    <source>
        <dbReference type="EMBL" id="CAB4202461.1"/>
    </source>
</evidence>
<organism evidence="1">
    <name type="scientific">uncultured Caudovirales phage</name>
    <dbReference type="NCBI Taxonomy" id="2100421"/>
    <lineage>
        <taxon>Viruses</taxon>
        <taxon>Duplodnaviria</taxon>
        <taxon>Heunggongvirae</taxon>
        <taxon>Uroviricota</taxon>
        <taxon>Caudoviricetes</taxon>
        <taxon>Peduoviridae</taxon>
        <taxon>Maltschvirus</taxon>
        <taxon>Maltschvirus maltsch</taxon>
    </lineage>
</organism>
<evidence type="ECO:0000313" key="1">
    <source>
        <dbReference type="EMBL" id="CAB4127049.1"/>
    </source>
</evidence>
<accession>A0A6J5L555</accession>